<proteinExistence type="predicted"/>
<gene>
    <name evidence="2" type="ORF">PIB30_059378</name>
</gene>
<protein>
    <submittedName>
        <fullName evidence="2">Uncharacterized protein</fullName>
    </submittedName>
</protein>
<accession>A0ABU6QJP2</accession>
<organism evidence="2 3">
    <name type="scientific">Stylosanthes scabra</name>
    <dbReference type="NCBI Taxonomy" id="79078"/>
    <lineage>
        <taxon>Eukaryota</taxon>
        <taxon>Viridiplantae</taxon>
        <taxon>Streptophyta</taxon>
        <taxon>Embryophyta</taxon>
        <taxon>Tracheophyta</taxon>
        <taxon>Spermatophyta</taxon>
        <taxon>Magnoliopsida</taxon>
        <taxon>eudicotyledons</taxon>
        <taxon>Gunneridae</taxon>
        <taxon>Pentapetalae</taxon>
        <taxon>rosids</taxon>
        <taxon>fabids</taxon>
        <taxon>Fabales</taxon>
        <taxon>Fabaceae</taxon>
        <taxon>Papilionoideae</taxon>
        <taxon>50 kb inversion clade</taxon>
        <taxon>dalbergioids sensu lato</taxon>
        <taxon>Dalbergieae</taxon>
        <taxon>Pterocarpus clade</taxon>
        <taxon>Stylosanthes</taxon>
    </lineage>
</organism>
<feature type="region of interest" description="Disordered" evidence="1">
    <location>
        <begin position="1"/>
        <end position="34"/>
    </location>
</feature>
<comment type="caution">
    <text evidence="2">The sequence shown here is derived from an EMBL/GenBank/DDBJ whole genome shotgun (WGS) entry which is preliminary data.</text>
</comment>
<reference evidence="2 3" key="1">
    <citation type="journal article" date="2023" name="Plants (Basel)">
        <title>Bridging the Gap: Combining Genomics and Transcriptomics Approaches to Understand Stylosanthes scabra, an Orphan Legume from the Brazilian Caatinga.</title>
        <authorList>
            <person name="Ferreira-Neto J.R.C."/>
            <person name="da Silva M.D."/>
            <person name="Binneck E."/>
            <person name="de Melo N.F."/>
            <person name="da Silva R.H."/>
            <person name="de Melo A.L.T.M."/>
            <person name="Pandolfi V."/>
            <person name="Bustamante F.O."/>
            <person name="Brasileiro-Vidal A.C."/>
            <person name="Benko-Iseppon A.M."/>
        </authorList>
    </citation>
    <scope>NUCLEOTIDE SEQUENCE [LARGE SCALE GENOMIC DNA]</scope>
    <source>
        <tissue evidence="2">Leaves</tissue>
    </source>
</reference>
<keyword evidence="3" id="KW-1185">Reference proteome</keyword>
<dbReference type="EMBL" id="JASCZI010000510">
    <property type="protein sequence ID" value="MED6112187.1"/>
    <property type="molecule type" value="Genomic_DNA"/>
</dbReference>
<evidence type="ECO:0000313" key="2">
    <source>
        <dbReference type="EMBL" id="MED6112187.1"/>
    </source>
</evidence>
<evidence type="ECO:0000256" key="1">
    <source>
        <dbReference type="SAM" id="MobiDB-lite"/>
    </source>
</evidence>
<sequence length="120" mass="13445">MGFHHSPRLGMAGGPKAHQDQVAACSRRQQQPHDRAIFTLGREPNAVQSPTPRQTQVTTWFRRGSVRHFKAQRDSLPSSPTLQFVSISDVILGDVLIIRLGFIMVSSHQFMFECITVMSS</sequence>
<dbReference type="Proteomes" id="UP001341840">
    <property type="component" value="Unassembled WGS sequence"/>
</dbReference>
<name>A0ABU6QJP2_9FABA</name>
<evidence type="ECO:0000313" key="3">
    <source>
        <dbReference type="Proteomes" id="UP001341840"/>
    </source>
</evidence>